<keyword evidence="3" id="KW-1185">Reference proteome</keyword>
<feature type="signal peptide" evidence="1">
    <location>
        <begin position="1"/>
        <end position="22"/>
    </location>
</feature>
<dbReference type="Proteomes" id="UP000054549">
    <property type="component" value="Unassembled WGS sequence"/>
</dbReference>
<evidence type="ECO:0000313" key="2">
    <source>
        <dbReference type="EMBL" id="KIL64609.1"/>
    </source>
</evidence>
<dbReference type="OrthoDB" id="2338662at2759"/>
<name>A0A0C2TCT5_AMAMK</name>
<proteinExistence type="predicted"/>
<sequence>MNFRACLKPTVLLAYLASYANGQTSWCGKNYRPNQPIVLPGGQFSFPPASTNPLLALRCAQTIRPYVAAEELDSSQPVSILIDTPVTYSFIDNANPITIPDLVHAGFLDVTVSTDGQILTRGAVPLNATKHELPFSLAALQPRTAAYNITCTASRANLLLWYTGDEPDGTSDPLDATLKTNNLIVSLDGGDGTGGAGYHPVSLVLNCENYYFTYVKSGVHPIPDFGNITVLEQVLDAMQEAGLYLMYDMRHDYMNASSIVEQVDLIKSRANLLLWYTGDEPDGTSDPLDATLKANNLIVSLDGGDGTGGAGYHPVSLVLNCENYYFTQYSSGADIVMQDAYMIGNNVTYSTEYQTACTPDYGCCGCDNCKGSFEDISTRMDEFYERFLVNGWERTKTVWTVPQGFGNSQFWTREPTGKEFVVESVLAINHGALGVVSWNDPTTSEIKAYASLLAKSLKDMTRFIFDPSATFHHVSVLRVDVGMWTVGSETLVLATNLNYEPRNVALKDLGFDISQATVTQVLNSGAVVLGAHGSDNDMVNRNAEFSFESTGTGGFIIMQASLLDVHSQLLPAPDTCFVLPDIILLAAQARIHPV</sequence>
<keyword evidence="1" id="KW-0732">Signal</keyword>
<dbReference type="HOGENOM" id="CLU_022442_1_0_1"/>
<gene>
    <name evidence="2" type="ORF">M378DRAFT_105956</name>
</gene>
<dbReference type="AlphaFoldDB" id="A0A0C2TCT5"/>
<accession>A0A0C2TCT5</accession>
<dbReference type="STRING" id="946122.A0A0C2TCT5"/>
<feature type="chain" id="PRO_5002172149" evidence="1">
    <location>
        <begin position="23"/>
        <end position="594"/>
    </location>
</feature>
<evidence type="ECO:0000313" key="3">
    <source>
        <dbReference type="Proteomes" id="UP000054549"/>
    </source>
</evidence>
<protein>
    <submittedName>
        <fullName evidence="2">Uncharacterized protein</fullName>
    </submittedName>
</protein>
<evidence type="ECO:0000256" key="1">
    <source>
        <dbReference type="SAM" id="SignalP"/>
    </source>
</evidence>
<reference evidence="2 3" key="1">
    <citation type="submission" date="2014-04" db="EMBL/GenBank/DDBJ databases">
        <title>Evolutionary Origins and Diversification of the Mycorrhizal Mutualists.</title>
        <authorList>
            <consortium name="DOE Joint Genome Institute"/>
            <consortium name="Mycorrhizal Genomics Consortium"/>
            <person name="Kohler A."/>
            <person name="Kuo A."/>
            <person name="Nagy L.G."/>
            <person name="Floudas D."/>
            <person name="Copeland A."/>
            <person name="Barry K.W."/>
            <person name="Cichocki N."/>
            <person name="Veneault-Fourrey C."/>
            <person name="LaButti K."/>
            <person name="Lindquist E.A."/>
            <person name="Lipzen A."/>
            <person name="Lundell T."/>
            <person name="Morin E."/>
            <person name="Murat C."/>
            <person name="Riley R."/>
            <person name="Ohm R."/>
            <person name="Sun H."/>
            <person name="Tunlid A."/>
            <person name="Henrissat B."/>
            <person name="Grigoriev I.V."/>
            <person name="Hibbett D.S."/>
            <person name="Martin F."/>
        </authorList>
    </citation>
    <scope>NUCLEOTIDE SEQUENCE [LARGE SCALE GENOMIC DNA]</scope>
    <source>
        <strain evidence="2 3">Koide BX008</strain>
    </source>
</reference>
<dbReference type="InParanoid" id="A0A0C2TCT5"/>
<organism evidence="2 3">
    <name type="scientific">Amanita muscaria (strain Koide BX008)</name>
    <dbReference type="NCBI Taxonomy" id="946122"/>
    <lineage>
        <taxon>Eukaryota</taxon>
        <taxon>Fungi</taxon>
        <taxon>Dikarya</taxon>
        <taxon>Basidiomycota</taxon>
        <taxon>Agaricomycotina</taxon>
        <taxon>Agaricomycetes</taxon>
        <taxon>Agaricomycetidae</taxon>
        <taxon>Agaricales</taxon>
        <taxon>Pluteineae</taxon>
        <taxon>Amanitaceae</taxon>
        <taxon>Amanita</taxon>
    </lineage>
</organism>
<dbReference type="EMBL" id="KN818248">
    <property type="protein sequence ID" value="KIL64609.1"/>
    <property type="molecule type" value="Genomic_DNA"/>
</dbReference>